<reference evidence="1 3" key="1">
    <citation type="submission" date="2018-08" db="EMBL/GenBank/DDBJ databases">
        <title>Proposal of Muricauda 72 sp.nov. and Muricauda NH166 sp.nov., isolated from seawater.</title>
        <authorList>
            <person name="Cheng H."/>
            <person name="Wu Y.-H."/>
            <person name="Guo L.-L."/>
            <person name="Xu X.-W."/>
        </authorList>
    </citation>
    <scope>NUCLEOTIDE SEQUENCE [LARGE SCALE GENOMIC DNA]</scope>
    <source>
        <strain evidence="1 3">72</strain>
    </source>
</reference>
<dbReference type="RefSeq" id="WP_119646505.1">
    <property type="nucleotide sequence ID" value="NZ_QXFI01000013.1"/>
</dbReference>
<proteinExistence type="predicted"/>
<evidence type="ECO:0000313" key="1">
    <source>
        <dbReference type="EMBL" id="RIV46028.1"/>
    </source>
</evidence>
<accession>A0A3A1NP45</accession>
<keyword evidence="4" id="KW-1185">Reference proteome</keyword>
<dbReference type="Proteomes" id="UP000321621">
    <property type="component" value="Unassembled WGS sequence"/>
</dbReference>
<evidence type="ECO:0000313" key="2">
    <source>
        <dbReference type="EMBL" id="TXJ98795.1"/>
    </source>
</evidence>
<dbReference type="InterPro" id="IPR005128">
    <property type="entry name" value="Acetolactate_a_deCO2ase"/>
</dbReference>
<dbReference type="EMBL" id="QXFI01000013">
    <property type="protein sequence ID" value="RIV46028.1"/>
    <property type="molecule type" value="Genomic_DNA"/>
</dbReference>
<evidence type="ECO:0000313" key="4">
    <source>
        <dbReference type="Proteomes" id="UP000321621"/>
    </source>
</evidence>
<dbReference type="AlphaFoldDB" id="A0A3A1NP45"/>
<reference evidence="2 4" key="2">
    <citation type="submission" date="2019-07" db="EMBL/GenBank/DDBJ databases">
        <title>Draft genome of two Muricauda strains isolated from deep sea.</title>
        <authorList>
            <person name="Sun C."/>
        </authorList>
    </citation>
    <scope>NUCLEOTIDE SEQUENCE [LARGE SCALE GENOMIC DNA]</scope>
    <source>
        <strain evidence="2 4">72</strain>
    </source>
</reference>
<dbReference type="Gene3D" id="3.30.1330.80">
    <property type="entry name" value="Hypothetical protein, similar to alpha- acetolactate decarboxylase, domain 2"/>
    <property type="match status" value="1"/>
</dbReference>
<dbReference type="Proteomes" id="UP000266691">
    <property type="component" value="Unassembled WGS sequence"/>
</dbReference>
<gene>
    <name evidence="1" type="ORF">D2V05_05530</name>
    <name evidence="2" type="ORF">FQ017_05485</name>
</gene>
<evidence type="ECO:0000313" key="3">
    <source>
        <dbReference type="Proteomes" id="UP000266691"/>
    </source>
</evidence>
<dbReference type="SUPFAM" id="SSF117856">
    <property type="entry name" value="AF0104/ALDC/Ptd012-like"/>
    <property type="match status" value="1"/>
</dbReference>
<dbReference type="GO" id="GO:0047605">
    <property type="term" value="F:acetolactate decarboxylase activity"/>
    <property type="evidence" value="ECO:0007669"/>
    <property type="project" value="InterPro"/>
</dbReference>
<dbReference type="Pfam" id="PF03306">
    <property type="entry name" value="AAL_decarboxy"/>
    <property type="match status" value="1"/>
</dbReference>
<dbReference type="GO" id="GO:0045151">
    <property type="term" value="P:acetoin biosynthetic process"/>
    <property type="evidence" value="ECO:0007669"/>
    <property type="project" value="InterPro"/>
</dbReference>
<sequence>MKIRNFLLAISFPILAFQLNAQMPKVRSIGAMKDMGSTYDLHILLDTISPKSHLYGMGPYDRMKGEITVVDGKPYFATAFEEGKYQVGTDWNIRSPFFVYSDVKEWSVFKIDGSFKSVEDIQIAVARIAKENGYDLQQPFAFKIKGSFDDFATHIVTPRNPEVAGYREGIKSQKFSFKDTKGELLGFYSEDHQGVFTHADSFVHIHFLKRDKSFMGHLDEITTKPSSYKLYLPKRK</sequence>
<dbReference type="UniPathway" id="UPA00626">
    <property type="reaction ID" value="UER00678"/>
</dbReference>
<dbReference type="OrthoDB" id="824310at2"/>
<dbReference type="EMBL" id="VNWK01000013">
    <property type="protein sequence ID" value="TXJ98795.1"/>
    <property type="molecule type" value="Genomic_DNA"/>
</dbReference>
<name>A0A3A1NP45_9FLAO</name>
<comment type="caution">
    <text evidence="1">The sequence shown here is derived from an EMBL/GenBank/DDBJ whole genome shotgun (WGS) entry which is preliminary data.</text>
</comment>
<organism evidence="1 3">
    <name type="scientific">Flagellimonas pelagia</name>
    <dbReference type="NCBI Taxonomy" id="2306998"/>
    <lineage>
        <taxon>Bacteria</taxon>
        <taxon>Pseudomonadati</taxon>
        <taxon>Bacteroidota</taxon>
        <taxon>Flavobacteriia</taxon>
        <taxon>Flavobacteriales</taxon>
        <taxon>Flavobacteriaceae</taxon>
        <taxon>Flagellimonas</taxon>
    </lineage>
</organism>
<protein>
    <submittedName>
        <fullName evidence="2">Acetolactate decarboxylase</fullName>
    </submittedName>
</protein>